<keyword evidence="1" id="KW-1133">Transmembrane helix</keyword>
<dbReference type="RefSeq" id="WP_113951507.1">
    <property type="nucleotide sequence ID" value="NZ_QNQU01000029.1"/>
</dbReference>
<feature type="transmembrane region" description="Helical" evidence="1">
    <location>
        <begin position="6"/>
        <end position="26"/>
    </location>
</feature>
<keyword evidence="1" id="KW-0472">Membrane</keyword>
<gene>
    <name evidence="2" type="ORF">DRW42_24470</name>
</gene>
<comment type="caution">
    <text evidence="2">The sequence shown here is derived from an EMBL/GenBank/DDBJ whole genome shotgun (WGS) entry which is preliminary data.</text>
</comment>
<protein>
    <submittedName>
        <fullName evidence="2">Uncharacterized protein</fullName>
    </submittedName>
</protein>
<reference evidence="2 3" key="1">
    <citation type="submission" date="2018-07" db="EMBL/GenBank/DDBJ databases">
        <title>A draft genome of a endophytic bacteria, a new species of Pedobacter.</title>
        <authorList>
            <person name="Zhang Z.D."/>
            <person name="Chen Z.J."/>
        </authorList>
    </citation>
    <scope>NUCLEOTIDE SEQUENCE [LARGE SCALE GENOMIC DNA]</scope>
    <source>
        <strain evidence="2 3">RS10</strain>
    </source>
</reference>
<sequence length="134" mass="15253">MNKKPLVYIVTIGVLILIFFMVKDVFDQPGVEDMKAGFKEVAKYRNANNTGPVQRIYVVTVKDSVWKEMEDYGNLMPHTKYGNTKVYFFMQNGNVPATLQPGEVNFDPAFNKACIALYEKSAMSQVAFNKHPFN</sequence>
<accession>A0A366KMT0</accession>
<keyword evidence="3" id="KW-1185">Reference proteome</keyword>
<dbReference type="OrthoDB" id="709006at2"/>
<name>A0A366KMT0_9SPHI</name>
<evidence type="ECO:0000313" key="2">
    <source>
        <dbReference type="EMBL" id="RBQ02808.1"/>
    </source>
</evidence>
<organism evidence="2 3">
    <name type="scientific">Pedobacter miscanthi</name>
    <dbReference type="NCBI Taxonomy" id="2259170"/>
    <lineage>
        <taxon>Bacteria</taxon>
        <taxon>Pseudomonadati</taxon>
        <taxon>Bacteroidota</taxon>
        <taxon>Sphingobacteriia</taxon>
        <taxon>Sphingobacteriales</taxon>
        <taxon>Sphingobacteriaceae</taxon>
        <taxon>Pedobacter</taxon>
    </lineage>
</organism>
<proteinExistence type="predicted"/>
<dbReference type="AlphaFoldDB" id="A0A366KMT0"/>
<dbReference type="EMBL" id="QNQU01000029">
    <property type="protein sequence ID" value="RBQ02808.1"/>
    <property type="molecule type" value="Genomic_DNA"/>
</dbReference>
<dbReference type="Proteomes" id="UP000252081">
    <property type="component" value="Unassembled WGS sequence"/>
</dbReference>
<keyword evidence="1" id="KW-0812">Transmembrane</keyword>
<evidence type="ECO:0000256" key="1">
    <source>
        <dbReference type="SAM" id="Phobius"/>
    </source>
</evidence>
<evidence type="ECO:0000313" key="3">
    <source>
        <dbReference type="Proteomes" id="UP000252081"/>
    </source>
</evidence>